<feature type="region of interest" description="Disordered" evidence="1">
    <location>
        <begin position="228"/>
        <end position="268"/>
    </location>
</feature>
<evidence type="ECO:0000256" key="1">
    <source>
        <dbReference type="SAM" id="MobiDB-lite"/>
    </source>
</evidence>
<feature type="region of interest" description="Disordered" evidence="1">
    <location>
        <begin position="594"/>
        <end position="614"/>
    </location>
</feature>
<dbReference type="GeneID" id="34622391"/>
<reference evidence="3" key="1">
    <citation type="submission" date="2025-08" db="UniProtKB">
        <authorList>
            <consortium name="RefSeq"/>
        </authorList>
    </citation>
    <scope>IDENTIFICATION</scope>
</reference>
<sequence>MEQINQDAHCKTSVKGPRGPLFPPDAAPCVVGGPSAEHQPVPLPCTSASEASTGAPWGLAACLSAVSHMKGSECSSTHCTARPPVGTPSSFPTIEGAARRRGISPTYGQPLSDTTDCVLQKSRDEWPSASRDPEAPLAVPEDLKGMHIFSLCSGKVFGREERKGRFNCATPQNSKEEVSGAMTTDSSLSELAGHPTQIEGSLKNLAGVSSQAKGGLCGFSDSTNKLQESQPSTALDAAAGEAPCENPRVSSSVLRPPGEGAGGSEGPLSVGPRRPCLVLLDLDNTLIPTGWIMGCWRKMQLYFGLQQAVACIRKGLEQAELVTALRALFDDLRRLREKRHTQIVIVTNAGLRTVQEFYLKMCLPELKELCEREKVYIHSTEHFARKVGPIPPMTEEEAFCEFYTALKYHEFDFVIQRYLNALLCQAPIPLQGAVQDEEARSPCRAPSCCVGASCQLEGGPSHLARRPVAPCCKRARLSAQLESTAAAASASEDRCVGSGEPHANCCAWCRSESSTQASLPRESVLERNPREGFSCRSPCKAEPLRGQTRPLQAQEPNEACCCCNTATGETVDVPCNAALSLRDQLQAAAAVYAQGDGNRTESSPAPSPSESPRGFDPFPVDWRCDLVSAGDQVCEIHAACRVARHFAGHVKFAKLLFLRDPEDPRFLAQTPIRFTAQLKELHASLLHIVSCDEETLDEQGHPHWIRRGSFSQVTIIAPERLEAPPRHCSAARVRHAFEYLRKRRIKSNRAATANAALRLRQDLPLRQAGGRGGSGKQDQGGVPIHTNRRYNLSCPLEWERNAVANPPSSRAMCTLHDARGPPHFPQTQSDASQGGIEQFAVASESRSL</sequence>
<dbReference type="Proteomes" id="UP000515125">
    <property type="component" value="Unplaced"/>
</dbReference>
<dbReference type="AlphaFoldDB" id="A0A6P6S473"/>
<protein>
    <submittedName>
        <fullName evidence="3">Uncharacterized protein LOC34622391</fullName>
    </submittedName>
</protein>
<dbReference type="OrthoDB" id="338251at2759"/>
<keyword evidence="2" id="KW-1185">Reference proteome</keyword>
<evidence type="ECO:0000313" key="2">
    <source>
        <dbReference type="Proteomes" id="UP000515125"/>
    </source>
</evidence>
<feature type="compositionally biased region" description="Low complexity" evidence="1">
    <location>
        <begin position="601"/>
        <end position="612"/>
    </location>
</feature>
<feature type="region of interest" description="Disordered" evidence="1">
    <location>
        <begin position="762"/>
        <end position="786"/>
    </location>
</feature>
<name>A0A6P6S473_9EIME</name>
<feature type="region of interest" description="Disordered" evidence="1">
    <location>
        <begin position="820"/>
        <end position="848"/>
    </location>
</feature>
<proteinExistence type="predicted"/>
<feature type="region of interest" description="Disordered" evidence="1">
    <location>
        <begin position="169"/>
        <end position="188"/>
    </location>
</feature>
<gene>
    <name evidence="3" type="primary">LOC34622391</name>
</gene>
<accession>A0A6P6S473</accession>
<evidence type="ECO:0000313" key="3">
    <source>
        <dbReference type="RefSeq" id="XP_026194095.1"/>
    </source>
</evidence>
<dbReference type="RefSeq" id="XP_026194095.1">
    <property type="nucleotide sequence ID" value="XM_026338310.1"/>
</dbReference>
<organism evidence="2 3">
    <name type="scientific">Cyclospora cayetanensis</name>
    <dbReference type="NCBI Taxonomy" id="88456"/>
    <lineage>
        <taxon>Eukaryota</taxon>
        <taxon>Sar</taxon>
        <taxon>Alveolata</taxon>
        <taxon>Apicomplexa</taxon>
        <taxon>Conoidasida</taxon>
        <taxon>Coccidia</taxon>
        <taxon>Eucoccidiorida</taxon>
        <taxon>Eimeriorina</taxon>
        <taxon>Eimeriidae</taxon>
        <taxon>Cyclospora</taxon>
    </lineage>
</organism>